<reference evidence="1 2" key="1">
    <citation type="journal article" date="2023" name="Sci. Data">
        <title>Genome assembly of the Korean intertidal mud-creeper Batillaria attramentaria.</title>
        <authorList>
            <person name="Patra A.K."/>
            <person name="Ho P.T."/>
            <person name="Jun S."/>
            <person name="Lee S.J."/>
            <person name="Kim Y."/>
            <person name="Won Y.J."/>
        </authorList>
    </citation>
    <scope>NUCLEOTIDE SEQUENCE [LARGE SCALE GENOMIC DNA]</scope>
    <source>
        <strain evidence="1">Wonlab-2016</strain>
    </source>
</reference>
<gene>
    <name evidence="1" type="ORF">BaRGS_00036062</name>
</gene>
<accession>A0ABD0JD29</accession>
<name>A0ABD0JD29_9CAEN</name>
<comment type="caution">
    <text evidence="1">The sequence shown here is derived from an EMBL/GenBank/DDBJ whole genome shotgun (WGS) entry which is preliminary data.</text>
</comment>
<evidence type="ECO:0000313" key="2">
    <source>
        <dbReference type="Proteomes" id="UP001519460"/>
    </source>
</evidence>
<dbReference type="Proteomes" id="UP001519460">
    <property type="component" value="Unassembled WGS sequence"/>
</dbReference>
<keyword evidence="2" id="KW-1185">Reference proteome</keyword>
<dbReference type="EMBL" id="JACVVK020000498">
    <property type="protein sequence ID" value="KAK7469958.1"/>
    <property type="molecule type" value="Genomic_DNA"/>
</dbReference>
<protein>
    <submittedName>
        <fullName evidence="1">Uncharacterized protein</fullName>
    </submittedName>
</protein>
<evidence type="ECO:0000313" key="1">
    <source>
        <dbReference type="EMBL" id="KAK7469958.1"/>
    </source>
</evidence>
<sequence length="100" mass="11045">MSCVIEASLMPSHTQTEIGNEFGESPIPLFRGRLSSPSVPVQHWTKTPPAARLRDAQLATPLPLVLLHHPSQFTGSHEVRGRLLALSGVHYIYKLSRPNI</sequence>
<dbReference type="AlphaFoldDB" id="A0ABD0JD29"/>
<organism evidence="1 2">
    <name type="scientific">Batillaria attramentaria</name>
    <dbReference type="NCBI Taxonomy" id="370345"/>
    <lineage>
        <taxon>Eukaryota</taxon>
        <taxon>Metazoa</taxon>
        <taxon>Spiralia</taxon>
        <taxon>Lophotrochozoa</taxon>
        <taxon>Mollusca</taxon>
        <taxon>Gastropoda</taxon>
        <taxon>Caenogastropoda</taxon>
        <taxon>Sorbeoconcha</taxon>
        <taxon>Cerithioidea</taxon>
        <taxon>Batillariidae</taxon>
        <taxon>Batillaria</taxon>
    </lineage>
</organism>
<proteinExistence type="predicted"/>